<dbReference type="EMBL" id="JAUGQQ010000002">
    <property type="protein sequence ID" value="MDN3723823.1"/>
    <property type="molecule type" value="Genomic_DNA"/>
</dbReference>
<feature type="domain" description="PPIase FKBP-type" evidence="5">
    <location>
        <begin position="94"/>
        <end position="183"/>
    </location>
</feature>
<dbReference type="EC" id="5.2.1.8" evidence="4"/>
<comment type="catalytic activity">
    <reaction evidence="1 3 4">
        <text>[protein]-peptidylproline (omega=180) = [protein]-peptidylproline (omega=0)</text>
        <dbReference type="Rhea" id="RHEA:16237"/>
        <dbReference type="Rhea" id="RHEA-COMP:10747"/>
        <dbReference type="Rhea" id="RHEA-COMP:10748"/>
        <dbReference type="ChEBI" id="CHEBI:83833"/>
        <dbReference type="ChEBI" id="CHEBI:83834"/>
        <dbReference type="EC" id="5.2.1.8"/>
    </reaction>
</comment>
<evidence type="ECO:0000256" key="3">
    <source>
        <dbReference type="PROSITE-ProRule" id="PRU00277"/>
    </source>
</evidence>
<dbReference type="Gene3D" id="3.10.50.40">
    <property type="match status" value="1"/>
</dbReference>
<name>A0ABT8DFY9_9FLAO</name>
<keyword evidence="3 4" id="KW-0413">Isomerase</keyword>
<dbReference type="InterPro" id="IPR019869">
    <property type="entry name" value="Motility-assoc_PPIase_GldI"/>
</dbReference>
<accession>A0ABT8DFY9</accession>
<dbReference type="PROSITE" id="PS51257">
    <property type="entry name" value="PROKAR_LIPOPROTEIN"/>
    <property type="match status" value="1"/>
</dbReference>
<evidence type="ECO:0000313" key="7">
    <source>
        <dbReference type="Proteomes" id="UP001244787"/>
    </source>
</evidence>
<proteinExistence type="inferred from homology"/>
<gene>
    <name evidence="6" type="primary">gldI</name>
    <name evidence="6" type="ORF">QRD02_05475</name>
</gene>
<evidence type="ECO:0000313" key="6">
    <source>
        <dbReference type="EMBL" id="MDN3723823.1"/>
    </source>
</evidence>
<dbReference type="InterPro" id="IPR001179">
    <property type="entry name" value="PPIase_FKBP_dom"/>
</dbReference>
<dbReference type="InterPro" id="IPR046357">
    <property type="entry name" value="PPIase_dom_sf"/>
</dbReference>
<protein>
    <recommendedName>
        <fullName evidence="4">Peptidyl-prolyl cis-trans isomerase</fullName>
        <ecNumber evidence="4">5.2.1.8</ecNumber>
    </recommendedName>
</protein>
<dbReference type="Pfam" id="PF00254">
    <property type="entry name" value="FKBP_C"/>
    <property type="match status" value="1"/>
</dbReference>
<dbReference type="RefSeq" id="WP_290253910.1">
    <property type="nucleotide sequence ID" value="NZ_JAUGQQ010000002.1"/>
</dbReference>
<comment type="similarity">
    <text evidence="4">Belongs to the FKBP-type PPIase family.</text>
</comment>
<dbReference type="Proteomes" id="UP001244787">
    <property type="component" value="Unassembled WGS sequence"/>
</dbReference>
<dbReference type="PROSITE" id="PS50059">
    <property type="entry name" value="FKBP_PPIASE"/>
    <property type="match status" value="1"/>
</dbReference>
<sequence>MNSLMLRKLIYFLLFSFIITSCKGPEARSPVQTRSGTFIKESAVRNKKIYDEEKKVISKIIAQDSSHNYISSENGFWYFYNKRDTANSEMPDLGDVVKFTYDIKDLNGSLILSEKENGLQHYKVDQSNQDLISGVREGIKLMKEGETVTFLFPSYKAFGYYGIEDKLGSNIPVQSTVTLHSIEQSN</sequence>
<keyword evidence="7" id="KW-1185">Reference proteome</keyword>
<dbReference type="NCBIfam" id="TIGR03516">
    <property type="entry name" value="ppisom_GldI"/>
    <property type="match status" value="1"/>
</dbReference>
<dbReference type="SUPFAM" id="SSF54534">
    <property type="entry name" value="FKBP-like"/>
    <property type="match status" value="1"/>
</dbReference>
<evidence type="ECO:0000256" key="4">
    <source>
        <dbReference type="RuleBase" id="RU003915"/>
    </source>
</evidence>
<keyword evidence="2 3" id="KW-0697">Rotamase</keyword>
<evidence type="ECO:0000256" key="2">
    <source>
        <dbReference type="ARBA" id="ARBA00023110"/>
    </source>
</evidence>
<comment type="caution">
    <text evidence="6">The sequence shown here is derived from an EMBL/GenBank/DDBJ whole genome shotgun (WGS) entry which is preliminary data.</text>
</comment>
<reference evidence="6 7" key="1">
    <citation type="submission" date="2023-06" db="EMBL/GenBank/DDBJ databases">
        <authorList>
            <person name="Ye Y.-Q."/>
            <person name="Du Z.-J."/>
        </authorList>
    </citation>
    <scope>NUCLEOTIDE SEQUENCE [LARGE SCALE GENOMIC DNA]</scope>
    <source>
        <strain evidence="6 7">SDUM287046</strain>
    </source>
</reference>
<evidence type="ECO:0000259" key="5">
    <source>
        <dbReference type="PROSITE" id="PS50059"/>
    </source>
</evidence>
<organism evidence="6 7">
    <name type="scientific">Aequorivita aurantiaca</name>
    <dbReference type="NCBI Taxonomy" id="3053356"/>
    <lineage>
        <taxon>Bacteria</taxon>
        <taxon>Pseudomonadati</taxon>
        <taxon>Bacteroidota</taxon>
        <taxon>Flavobacteriia</taxon>
        <taxon>Flavobacteriales</taxon>
        <taxon>Flavobacteriaceae</taxon>
        <taxon>Aequorivita</taxon>
    </lineage>
</organism>
<evidence type="ECO:0000256" key="1">
    <source>
        <dbReference type="ARBA" id="ARBA00000971"/>
    </source>
</evidence>